<dbReference type="EMBL" id="KN817569">
    <property type="protein sequence ID" value="KJA20224.1"/>
    <property type="molecule type" value="Genomic_DNA"/>
</dbReference>
<dbReference type="AlphaFoldDB" id="A0A0D2NN42"/>
<feature type="region of interest" description="Disordered" evidence="1">
    <location>
        <begin position="30"/>
        <end position="59"/>
    </location>
</feature>
<protein>
    <recommendedName>
        <fullName evidence="4">Cytochrome c domain-containing protein</fullName>
    </recommendedName>
</protein>
<dbReference type="Proteomes" id="UP000054270">
    <property type="component" value="Unassembled WGS sequence"/>
</dbReference>
<sequence length="59" mass="6667">MVDRRIFLARCIACHSGSHWPELGAGLSATHWGRSGRRKGAQNRRSWPEHAPRDRACVT</sequence>
<reference evidence="3" key="1">
    <citation type="submission" date="2014-04" db="EMBL/GenBank/DDBJ databases">
        <title>Evolutionary Origins and Diversification of the Mycorrhizal Mutualists.</title>
        <authorList>
            <consortium name="DOE Joint Genome Institute"/>
            <consortium name="Mycorrhizal Genomics Consortium"/>
            <person name="Kohler A."/>
            <person name="Kuo A."/>
            <person name="Nagy L.G."/>
            <person name="Floudas D."/>
            <person name="Copeland A."/>
            <person name="Barry K.W."/>
            <person name="Cichocki N."/>
            <person name="Veneault-Fourrey C."/>
            <person name="LaButti K."/>
            <person name="Lindquist E.A."/>
            <person name="Lipzen A."/>
            <person name="Lundell T."/>
            <person name="Morin E."/>
            <person name="Murat C."/>
            <person name="Riley R."/>
            <person name="Ohm R."/>
            <person name="Sun H."/>
            <person name="Tunlid A."/>
            <person name="Henrissat B."/>
            <person name="Grigoriev I.V."/>
            <person name="Hibbett D.S."/>
            <person name="Martin F."/>
        </authorList>
    </citation>
    <scope>NUCLEOTIDE SEQUENCE [LARGE SCALE GENOMIC DNA]</scope>
    <source>
        <strain evidence="3">FD-334 SS-4</strain>
    </source>
</reference>
<organism evidence="2 3">
    <name type="scientific">Hypholoma sublateritium (strain FD-334 SS-4)</name>
    <dbReference type="NCBI Taxonomy" id="945553"/>
    <lineage>
        <taxon>Eukaryota</taxon>
        <taxon>Fungi</taxon>
        <taxon>Dikarya</taxon>
        <taxon>Basidiomycota</taxon>
        <taxon>Agaricomycotina</taxon>
        <taxon>Agaricomycetes</taxon>
        <taxon>Agaricomycetidae</taxon>
        <taxon>Agaricales</taxon>
        <taxon>Agaricineae</taxon>
        <taxon>Strophariaceae</taxon>
        <taxon>Hypholoma</taxon>
    </lineage>
</organism>
<evidence type="ECO:0000313" key="2">
    <source>
        <dbReference type="EMBL" id="KJA20224.1"/>
    </source>
</evidence>
<evidence type="ECO:0000313" key="3">
    <source>
        <dbReference type="Proteomes" id="UP000054270"/>
    </source>
</evidence>
<accession>A0A0D2NN42</accession>
<feature type="compositionally biased region" description="Basic and acidic residues" evidence="1">
    <location>
        <begin position="46"/>
        <end position="59"/>
    </location>
</feature>
<keyword evidence="3" id="KW-1185">Reference proteome</keyword>
<gene>
    <name evidence="2" type="ORF">HYPSUDRAFT_821819</name>
</gene>
<proteinExistence type="predicted"/>
<name>A0A0D2NN42_HYPSF</name>
<evidence type="ECO:0000256" key="1">
    <source>
        <dbReference type="SAM" id="MobiDB-lite"/>
    </source>
</evidence>
<evidence type="ECO:0008006" key="4">
    <source>
        <dbReference type="Google" id="ProtNLM"/>
    </source>
</evidence>